<evidence type="ECO:0000256" key="10">
    <source>
        <dbReference type="ARBA" id="ARBA00038983"/>
    </source>
</evidence>
<accession>A0AAP5NMT4</accession>
<dbReference type="EMBL" id="JARPYT010000001">
    <property type="protein sequence ID" value="MDT2635909.1"/>
    <property type="molecule type" value="Genomic_DNA"/>
</dbReference>
<dbReference type="EC" id="1.17.1.8" evidence="10 13"/>
<evidence type="ECO:0000256" key="13">
    <source>
        <dbReference type="HAMAP-Rule" id="MF_00102"/>
    </source>
</evidence>
<reference evidence="17 19" key="1">
    <citation type="submission" date="2023-03" db="EMBL/GenBank/DDBJ databases">
        <authorList>
            <person name="Shen W."/>
            <person name="Cai J."/>
        </authorList>
    </citation>
    <scope>NUCLEOTIDE SEQUENCE</scope>
    <source>
        <strain evidence="17">P55-2</strain>
        <strain evidence="16 19">P72-2</strain>
    </source>
</reference>
<dbReference type="GO" id="GO:0009089">
    <property type="term" value="P:lysine biosynthetic process via diaminopimelate"/>
    <property type="evidence" value="ECO:0007669"/>
    <property type="project" value="UniProtKB-UniRule"/>
</dbReference>
<comment type="catalytic activity">
    <reaction evidence="11 13">
        <text>(S)-2,3,4,5-tetrahydrodipicolinate + NADP(+) + H2O = (2S,4S)-4-hydroxy-2,3,4,5-tetrahydrodipicolinate + NADPH + H(+)</text>
        <dbReference type="Rhea" id="RHEA:35331"/>
        <dbReference type="ChEBI" id="CHEBI:15377"/>
        <dbReference type="ChEBI" id="CHEBI:15378"/>
        <dbReference type="ChEBI" id="CHEBI:16845"/>
        <dbReference type="ChEBI" id="CHEBI:57783"/>
        <dbReference type="ChEBI" id="CHEBI:58349"/>
        <dbReference type="ChEBI" id="CHEBI:67139"/>
        <dbReference type="EC" id="1.17.1.8"/>
    </reaction>
</comment>
<comment type="subunit">
    <text evidence="13">Homotetramer.</text>
</comment>
<dbReference type="PROSITE" id="PS01298">
    <property type="entry name" value="DAPB"/>
    <property type="match status" value="1"/>
</dbReference>
<dbReference type="CDD" id="cd02274">
    <property type="entry name" value="DHDPR_N"/>
    <property type="match status" value="1"/>
</dbReference>
<feature type="active site" description="Proton donor/acceptor" evidence="13">
    <location>
        <position position="162"/>
    </location>
</feature>
<dbReference type="Pfam" id="PF05173">
    <property type="entry name" value="DapB_C"/>
    <property type="match status" value="1"/>
</dbReference>
<dbReference type="PANTHER" id="PTHR20836:SF0">
    <property type="entry name" value="4-HYDROXY-TETRAHYDRODIPICOLINATE REDUCTASE 1, CHLOROPLASTIC-RELATED"/>
    <property type="match status" value="1"/>
</dbReference>
<feature type="binding site" evidence="13">
    <location>
        <begin position="105"/>
        <end position="107"/>
    </location>
    <ligand>
        <name>NAD(+)</name>
        <dbReference type="ChEBI" id="CHEBI:57540"/>
    </ligand>
</feature>
<keyword evidence="8 13" id="KW-0457">Lysine biosynthesis</keyword>
<sequence length="275" mass="30053">MTEEKKRIKTIVVGPRGKMGRLITQLAAESEELKLVAGVGPKGRDYIGQDLGQVTFLGRNLGVPVVDDLTEVIEVSDVIIDFSTKEMGLEVLRLAEKYKKALVCGTTGFNPKEKQFFQKASETIPVLYAANTSKLVNVMNNLLQIATAMIGEETDIEIVEMHDRWKKDAPSGTAKEMGELIADELGISLSDSATYGREGVGEREAGTIGFHSLRMGDTPSSHTVLFGGFGERLEISHHATDWRGFAKGACDCVVFLAKQSPGYYHVSDVLEKDLN</sequence>
<keyword evidence="6 13" id="KW-0560">Oxidoreductase</keyword>
<dbReference type="FunFam" id="3.30.360.10:FF:000004">
    <property type="entry name" value="4-hydroxy-tetrahydrodipicolinate reductase"/>
    <property type="match status" value="1"/>
</dbReference>
<comment type="caution">
    <text evidence="13">Was originally thought to be a dihydrodipicolinate reductase (DHDPR), catalyzing the conversion of dihydrodipicolinate to tetrahydrodipicolinate. However, it was shown in E.coli that the substrate of the enzymatic reaction is not dihydrodipicolinate (DHDP) but in fact (2S,4S)-4-hydroxy-2,3,4,5-tetrahydrodipicolinic acid (HTPA), the product released by the DapA-catalyzed reaction.</text>
</comment>
<dbReference type="SUPFAM" id="SSF55347">
    <property type="entry name" value="Glyceraldehyde-3-phosphate dehydrogenase-like, C-terminal domain"/>
    <property type="match status" value="1"/>
</dbReference>
<comment type="pathway">
    <text evidence="9 13">Amino-acid biosynthesis; L-lysine biosynthesis via DAP pathway; (S)-tetrahydrodipicolinate from L-aspartate: step 4/4.</text>
</comment>
<organism evidence="17 18">
    <name type="scientific">Enterococcus dongliensis</name>
    <dbReference type="NCBI Taxonomy" id="2559925"/>
    <lineage>
        <taxon>Bacteria</taxon>
        <taxon>Bacillati</taxon>
        <taxon>Bacillota</taxon>
        <taxon>Bacilli</taxon>
        <taxon>Lactobacillales</taxon>
        <taxon>Enterococcaceae</taxon>
        <taxon>Enterococcus</taxon>
    </lineage>
</organism>
<dbReference type="InterPro" id="IPR022664">
    <property type="entry name" value="DapB_N_CS"/>
</dbReference>
<dbReference type="GO" id="GO:0005829">
    <property type="term" value="C:cytosol"/>
    <property type="evidence" value="ECO:0007669"/>
    <property type="project" value="TreeGrafter"/>
</dbReference>
<dbReference type="GO" id="GO:0051287">
    <property type="term" value="F:NAD binding"/>
    <property type="evidence" value="ECO:0007669"/>
    <property type="project" value="UniProtKB-UniRule"/>
</dbReference>
<protein>
    <recommendedName>
        <fullName evidence="10 13">4-hydroxy-tetrahydrodipicolinate reductase</fullName>
        <shortName evidence="13">HTPA reductase</shortName>
        <ecNumber evidence="10 13">1.17.1.8</ecNumber>
    </recommendedName>
</protein>
<dbReference type="SUPFAM" id="SSF51735">
    <property type="entry name" value="NAD(P)-binding Rossmann-fold domains"/>
    <property type="match status" value="1"/>
</dbReference>
<comment type="caution">
    <text evidence="13">Lacks conserved residue(s) required for the propagation of feature annotation.</text>
</comment>
<dbReference type="Gene3D" id="3.40.50.720">
    <property type="entry name" value="NAD(P)-binding Rossmann-like Domain"/>
    <property type="match status" value="1"/>
</dbReference>
<comment type="subcellular location">
    <subcellularLocation>
        <location evidence="13">Cytoplasm</location>
    </subcellularLocation>
</comment>
<evidence type="ECO:0000256" key="2">
    <source>
        <dbReference type="ARBA" id="ARBA00022490"/>
    </source>
</evidence>
<dbReference type="Gene3D" id="3.30.360.10">
    <property type="entry name" value="Dihydrodipicolinate Reductase, domain 2"/>
    <property type="match status" value="1"/>
</dbReference>
<dbReference type="InterPro" id="IPR023940">
    <property type="entry name" value="DHDPR_bac"/>
</dbReference>
<evidence type="ECO:0000259" key="15">
    <source>
        <dbReference type="Pfam" id="PF05173"/>
    </source>
</evidence>
<comment type="function">
    <text evidence="13">Catalyzes the conversion of 4-hydroxy-tetrahydrodipicolinate (HTPA) to tetrahydrodipicolinate.</text>
</comment>
<feature type="binding site" evidence="13">
    <location>
        <begin position="14"/>
        <end position="19"/>
    </location>
    <ligand>
        <name>NAD(+)</name>
        <dbReference type="ChEBI" id="CHEBI:57540"/>
    </ligand>
</feature>
<dbReference type="NCBIfam" id="TIGR00036">
    <property type="entry name" value="dapB"/>
    <property type="match status" value="1"/>
</dbReference>
<keyword evidence="5 13" id="KW-0220">Diaminopimelate biosynthesis</keyword>
<keyword evidence="3 13" id="KW-0028">Amino-acid biosynthesis</keyword>
<keyword evidence="19" id="KW-1185">Reference proteome</keyword>
<feature type="domain" description="Dihydrodipicolinate reductase C-terminal" evidence="15">
    <location>
        <begin position="136"/>
        <end position="270"/>
    </location>
</feature>
<evidence type="ECO:0000256" key="5">
    <source>
        <dbReference type="ARBA" id="ARBA00022915"/>
    </source>
</evidence>
<dbReference type="RefSeq" id="WP_170999746.1">
    <property type="nucleotide sequence ID" value="NZ_JARPYR010000001.1"/>
</dbReference>
<name>A0AAP5NMT4_9ENTE</name>
<feature type="active site" description="Proton donor" evidence="13">
    <location>
        <position position="166"/>
    </location>
</feature>
<dbReference type="InterPro" id="IPR000846">
    <property type="entry name" value="DapB_N"/>
</dbReference>
<feature type="binding site" evidence="13">
    <location>
        <begin position="172"/>
        <end position="173"/>
    </location>
    <ligand>
        <name>(S)-2,3,4,5-tetrahydrodipicolinate</name>
        <dbReference type="ChEBI" id="CHEBI:16845"/>
    </ligand>
</feature>
<proteinExistence type="inferred from homology"/>
<comment type="similarity">
    <text evidence="1 13">Belongs to the DapB family.</text>
</comment>
<dbReference type="Proteomes" id="UP001245561">
    <property type="component" value="Unassembled WGS sequence"/>
</dbReference>
<evidence type="ECO:0000256" key="7">
    <source>
        <dbReference type="ARBA" id="ARBA00023027"/>
    </source>
</evidence>
<dbReference type="InterPro" id="IPR036291">
    <property type="entry name" value="NAD(P)-bd_dom_sf"/>
</dbReference>
<keyword evidence="4 13" id="KW-0521">NADP</keyword>
<evidence type="ECO:0000256" key="11">
    <source>
        <dbReference type="ARBA" id="ARBA00049080"/>
    </source>
</evidence>
<feature type="binding site" evidence="13">
    <location>
        <position position="50"/>
    </location>
    <ligand>
        <name>NAD(+)</name>
        <dbReference type="ChEBI" id="CHEBI:57540"/>
    </ligand>
</feature>
<feature type="binding site" evidence="13">
    <location>
        <begin position="129"/>
        <end position="132"/>
    </location>
    <ligand>
        <name>NAD(+)</name>
        <dbReference type="ChEBI" id="CHEBI:57540"/>
    </ligand>
</feature>
<dbReference type="Pfam" id="PF01113">
    <property type="entry name" value="DapB_N"/>
    <property type="match status" value="1"/>
</dbReference>
<evidence type="ECO:0000256" key="3">
    <source>
        <dbReference type="ARBA" id="ARBA00022605"/>
    </source>
</evidence>
<evidence type="ECO:0000256" key="8">
    <source>
        <dbReference type="ARBA" id="ARBA00023154"/>
    </source>
</evidence>
<dbReference type="EMBL" id="JARPYR010000001">
    <property type="protein sequence ID" value="MDT2595430.1"/>
    <property type="molecule type" value="Genomic_DNA"/>
</dbReference>
<evidence type="ECO:0000256" key="12">
    <source>
        <dbReference type="ARBA" id="ARBA00049396"/>
    </source>
</evidence>
<dbReference type="GO" id="GO:0050661">
    <property type="term" value="F:NADP binding"/>
    <property type="evidence" value="ECO:0007669"/>
    <property type="project" value="UniProtKB-UniRule"/>
</dbReference>
<dbReference type="GO" id="GO:0008839">
    <property type="term" value="F:4-hydroxy-tetrahydrodipicolinate reductase"/>
    <property type="evidence" value="ECO:0007669"/>
    <property type="project" value="UniProtKB-UniRule"/>
</dbReference>
<evidence type="ECO:0000256" key="1">
    <source>
        <dbReference type="ARBA" id="ARBA00006642"/>
    </source>
</evidence>
<keyword evidence="7 13" id="KW-0520">NAD</keyword>
<evidence type="ECO:0000256" key="6">
    <source>
        <dbReference type="ARBA" id="ARBA00023002"/>
    </source>
</evidence>
<evidence type="ECO:0000259" key="14">
    <source>
        <dbReference type="Pfam" id="PF01113"/>
    </source>
</evidence>
<dbReference type="PIRSF" id="PIRSF000161">
    <property type="entry name" value="DHPR"/>
    <property type="match status" value="1"/>
</dbReference>
<dbReference type="HAMAP" id="MF_00102">
    <property type="entry name" value="DapB"/>
    <property type="match status" value="1"/>
</dbReference>
<keyword evidence="2 13" id="KW-0963">Cytoplasm</keyword>
<dbReference type="AlphaFoldDB" id="A0AAP5NMT4"/>
<comment type="catalytic activity">
    <reaction evidence="12 13">
        <text>(S)-2,3,4,5-tetrahydrodipicolinate + NAD(+) + H2O = (2S,4S)-4-hydroxy-2,3,4,5-tetrahydrodipicolinate + NADH + H(+)</text>
        <dbReference type="Rhea" id="RHEA:35323"/>
        <dbReference type="ChEBI" id="CHEBI:15377"/>
        <dbReference type="ChEBI" id="CHEBI:15378"/>
        <dbReference type="ChEBI" id="CHEBI:16845"/>
        <dbReference type="ChEBI" id="CHEBI:57540"/>
        <dbReference type="ChEBI" id="CHEBI:57945"/>
        <dbReference type="ChEBI" id="CHEBI:67139"/>
        <dbReference type="EC" id="1.17.1.8"/>
    </reaction>
</comment>
<dbReference type="Proteomes" id="UP001256547">
    <property type="component" value="Unassembled WGS sequence"/>
</dbReference>
<evidence type="ECO:0000256" key="9">
    <source>
        <dbReference type="ARBA" id="ARBA00037922"/>
    </source>
</evidence>
<evidence type="ECO:0000313" key="17">
    <source>
        <dbReference type="EMBL" id="MDT2635909.1"/>
    </source>
</evidence>
<comment type="caution">
    <text evidence="17">The sequence shown here is derived from an EMBL/GenBank/DDBJ whole genome shotgun (WGS) entry which is preliminary data.</text>
</comment>
<dbReference type="InterPro" id="IPR022663">
    <property type="entry name" value="DapB_C"/>
</dbReference>
<feature type="binding site" evidence="13">
    <location>
        <position position="59"/>
    </location>
    <ligand>
        <name>NADP(+)</name>
        <dbReference type="ChEBI" id="CHEBI:58349"/>
    </ligand>
</feature>
<dbReference type="GO" id="GO:0019877">
    <property type="term" value="P:diaminopimelate biosynthetic process"/>
    <property type="evidence" value="ECO:0007669"/>
    <property type="project" value="UniProtKB-UniRule"/>
</dbReference>
<feature type="domain" description="Dihydrodipicolinate reductase N-terminal" evidence="14">
    <location>
        <begin position="8"/>
        <end position="131"/>
    </location>
</feature>
<dbReference type="PANTHER" id="PTHR20836">
    <property type="entry name" value="DIHYDRODIPICOLINATE REDUCTASE"/>
    <property type="match status" value="1"/>
</dbReference>
<gene>
    <name evidence="13 17" type="primary">dapB</name>
    <name evidence="17" type="ORF">P7D36_00080</name>
    <name evidence="16" type="ORF">P7D39_00080</name>
</gene>
<dbReference type="GO" id="GO:0016726">
    <property type="term" value="F:oxidoreductase activity, acting on CH or CH2 groups, NAD or NADP as acceptor"/>
    <property type="evidence" value="ECO:0007669"/>
    <property type="project" value="UniProtKB-UniRule"/>
</dbReference>
<evidence type="ECO:0000313" key="16">
    <source>
        <dbReference type="EMBL" id="MDT2595430.1"/>
    </source>
</evidence>
<evidence type="ECO:0000256" key="4">
    <source>
        <dbReference type="ARBA" id="ARBA00022857"/>
    </source>
</evidence>
<evidence type="ECO:0000313" key="18">
    <source>
        <dbReference type="Proteomes" id="UP001245561"/>
    </source>
</evidence>
<evidence type="ECO:0000313" key="19">
    <source>
        <dbReference type="Proteomes" id="UP001256547"/>
    </source>
</evidence>